<evidence type="ECO:0000313" key="4">
    <source>
        <dbReference type="EMBL" id="GAA5053920.1"/>
    </source>
</evidence>
<evidence type="ECO:0000256" key="1">
    <source>
        <dbReference type="ARBA" id="ARBA00006174"/>
    </source>
</evidence>
<dbReference type="PANTHER" id="PTHR16943">
    <property type="entry name" value="2-METHYLCITRATE DEHYDRATASE-RELATED"/>
    <property type="match status" value="1"/>
</dbReference>
<proteinExistence type="inferred from homology"/>
<protein>
    <submittedName>
        <fullName evidence="4">MmgE/PrpD family protein</fullName>
    </submittedName>
</protein>
<dbReference type="AlphaFoldDB" id="A0AAV3UJN7"/>
<dbReference type="InterPro" id="IPR042188">
    <property type="entry name" value="MmgE/PrpD_sf_2"/>
</dbReference>
<dbReference type="Pfam" id="PF19305">
    <property type="entry name" value="MmgE_PrpD_C"/>
    <property type="match status" value="1"/>
</dbReference>
<evidence type="ECO:0000259" key="2">
    <source>
        <dbReference type="Pfam" id="PF03972"/>
    </source>
</evidence>
<dbReference type="Gene3D" id="1.10.4100.10">
    <property type="entry name" value="2-methylcitrate dehydratase PrpD"/>
    <property type="match status" value="1"/>
</dbReference>
<accession>A0AAV3UJN7</accession>
<feature type="domain" description="MmgE/PrpD N-terminal" evidence="2">
    <location>
        <begin position="25"/>
        <end position="266"/>
    </location>
</feature>
<comment type="caution">
    <text evidence="4">The sequence shown here is derived from an EMBL/GenBank/DDBJ whole genome shotgun (WGS) entry which is preliminary data.</text>
</comment>
<evidence type="ECO:0000313" key="5">
    <source>
        <dbReference type="Proteomes" id="UP001501729"/>
    </source>
</evidence>
<dbReference type="Gene3D" id="3.30.1330.120">
    <property type="entry name" value="2-methylcitrate dehydratase PrpD"/>
    <property type="match status" value="1"/>
</dbReference>
<dbReference type="InterPro" id="IPR036148">
    <property type="entry name" value="MmgE/PrpD_sf"/>
</dbReference>
<dbReference type="InterPro" id="IPR045336">
    <property type="entry name" value="MmgE_PrpD_N"/>
</dbReference>
<dbReference type="InterPro" id="IPR045337">
    <property type="entry name" value="MmgE_PrpD_C"/>
</dbReference>
<comment type="similarity">
    <text evidence="1">Belongs to the PrpD family.</text>
</comment>
<name>A0AAV3UJN7_9EURY</name>
<dbReference type="InterPro" id="IPR042183">
    <property type="entry name" value="MmgE/PrpD_sf_1"/>
</dbReference>
<dbReference type="Pfam" id="PF03972">
    <property type="entry name" value="MmgE_PrpD_N"/>
    <property type="match status" value="1"/>
</dbReference>
<sequence>MTFITQLLIIQNMSSPVQRTVDPTEQLCEFVTGVEYNDIPESVTEHAKLMIRDTLGVSIAATKTQPFERIRAAKRQDLNHGLSTARVPGTPIRASLGDAGLLNGILAHALDFDDVHPDMGGHPSSPVLSALLPISEQQNASGKEFLRAFILGTEVEITLANVLNPGHYERGWHPTAILGTVGAATAVGALCDQDDDTLRYAVGIAASQAGGIKANFGTMTKSYHVGRAARSAIEAAQLAEEGFTSNPDALETDFGGFCDLFQGTPGYDFADHIEKLGNPWKILSPKVGFKPYPCCGSTHGAIDAALAIRENLDGNLDLECVKSIEIEEHPRRLGHTNRPYPRTPLDAKFSVQYCVTSALRNGDVWFDHFTLEAVEGDRQNVPLDRVTIQERPEEFANDDWGAEVIVRLTDGTEESVRIPAPKGSADNPMTDKELEHKYGRCVAHVLPKERASESISLFERLENLDDVTELLDVLTS</sequence>
<dbReference type="InterPro" id="IPR005656">
    <property type="entry name" value="MmgE_PrpD"/>
</dbReference>
<dbReference type="SUPFAM" id="SSF103378">
    <property type="entry name" value="2-methylcitrate dehydratase PrpD"/>
    <property type="match status" value="1"/>
</dbReference>
<dbReference type="EMBL" id="BAABKX010000013">
    <property type="protein sequence ID" value="GAA5053920.1"/>
    <property type="molecule type" value="Genomic_DNA"/>
</dbReference>
<dbReference type="Proteomes" id="UP001501729">
    <property type="component" value="Unassembled WGS sequence"/>
</dbReference>
<gene>
    <name evidence="4" type="ORF">GCM10025751_31790</name>
</gene>
<reference evidence="4 5" key="1">
    <citation type="journal article" date="2019" name="Int. J. Syst. Evol. Microbiol.">
        <title>The Global Catalogue of Microorganisms (GCM) 10K type strain sequencing project: providing services to taxonomists for standard genome sequencing and annotation.</title>
        <authorList>
            <consortium name="The Broad Institute Genomics Platform"/>
            <consortium name="The Broad Institute Genome Sequencing Center for Infectious Disease"/>
            <person name="Wu L."/>
            <person name="Ma J."/>
        </authorList>
    </citation>
    <scope>NUCLEOTIDE SEQUENCE [LARGE SCALE GENOMIC DNA]</scope>
    <source>
        <strain evidence="4 5">JCM 17504</strain>
    </source>
</reference>
<evidence type="ECO:0000259" key="3">
    <source>
        <dbReference type="Pfam" id="PF19305"/>
    </source>
</evidence>
<dbReference type="PANTHER" id="PTHR16943:SF8">
    <property type="entry name" value="2-METHYLCITRATE DEHYDRATASE"/>
    <property type="match status" value="1"/>
</dbReference>
<dbReference type="GO" id="GO:0016829">
    <property type="term" value="F:lyase activity"/>
    <property type="evidence" value="ECO:0007669"/>
    <property type="project" value="InterPro"/>
</dbReference>
<keyword evidence="5" id="KW-1185">Reference proteome</keyword>
<organism evidence="4 5">
    <name type="scientific">Haladaptatus pallidirubidus</name>
    <dbReference type="NCBI Taxonomy" id="1008152"/>
    <lineage>
        <taxon>Archaea</taxon>
        <taxon>Methanobacteriati</taxon>
        <taxon>Methanobacteriota</taxon>
        <taxon>Stenosarchaea group</taxon>
        <taxon>Halobacteria</taxon>
        <taxon>Halobacteriales</taxon>
        <taxon>Haladaptataceae</taxon>
        <taxon>Haladaptatus</taxon>
    </lineage>
</organism>
<feature type="domain" description="MmgE/PrpD C-terminal" evidence="3">
    <location>
        <begin position="292"/>
        <end position="461"/>
    </location>
</feature>